<dbReference type="PANTHER" id="PTHR48111">
    <property type="entry name" value="REGULATOR OF RPOS"/>
    <property type="match status" value="1"/>
</dbReference>
<dbReference type="GO" id="GO:0006355">
    <property type="term" value="P:regulation of DNA-templated transcription"/>
    <property type="evidence" value="ECO:0007669"/>
    <property type="project" value="InterPro"/>
</dbReference>
<proteinExistence type="predicted"/>
<dbReference type="EMBL" id="FLYE01000048">
    <property type="protein sequence ID" value="SCA58201.1"/>
    <property type="molecule type" value="Genomic_DNA"/>
</dbReference>
<evidence type="ECO:0000256" key="6">
    <source>
        <dbReference type="PROSITE-ProRule" id="PRU00169"/>
    </source>
</evidence>
<dbReference type="PROSITE" id="PS51755">
    <property type="entry name" value="OMPR_PHOB"/>
    <property type="match status" value="1"/>
</dbReference>
<dbReference type="SMART" id="SM00448">
    <property type="entry name" value="REC"/>
    <property type="match status" value="1"/>
</dbReference>
<keyword evidence="11" id="KW-1185">Reference proteome</keyword>
<dbReference type="PROSITE" id="PS50110">
    <property type="entry name" value="RESPONSE_REGULATORY"/>
    <property type="match status" value="1"/>
</dbReference>
<dbReference type="GO" id="GO:0000976">
    <property type="term" value="F:transcription cis-regulatory region binding"/>
    <property type="evidence" value="ECO:0007669"/>
    <property type="project" value="TreeGrafter"/>
</dbReference>
<dbReference type="InterPro" id="IPR036388">
    <property type="entry name" value="WH-like_DNA-bd_sf"/>
</dbReference>
<dbReference type="Gene3D" id="1.10.10.10">
    <property type="entry name" value="Winged helix-like DNA-binding domain superfamily/Winged helix DNA-binding domain"/>
    <property type="match status" value="1"/>
</dbReference>
<dbReference type="GO" id="GO:0005829">
    <property type="term" value="C:cytosol"/>
    <property type="evidence" value="ECO:0007669"/>
    <property type="project" value="TreeGrafter"/>
</dbReference>
<evidence type="ECO:0000259" key="8">
    <source>
        <dbReference type="PROSITE" id="PS50110"/>
    </source>
</evidence>
<evidence type="ECO:0000256" key="3">
    <source>
        <dbReference type="ARBA" id="ARBA00023015"/>
    </source>
</evidence>
<keyword evidence="2" id="KW-0902">Two-component regulatory system</keyword>
<evidence type="ECO:0000256" key="7">
    <source>
        <dbReference type="PROSITE-ProRule" id="PRU01091"/>
    </source>
</evidence>
<dbReference type="GO" id="GO:0032993">
    <property type="term" value="C:protein-DNA complex"/>
    <property type="evidence" value="ECO:0007669"/>
    <property type="project" value="TreeGrafter"/>
</dbReference>
<dbReference type="InterPro" id="IPR001867">
    <property type="entry name" value="OmpR/PhoB-type_DNA-bd"/>
</dbReference>
<dbReference type="Gene3D" id="3.40.50.2300">
    <property type="match status" value="1"/>
</dbReference>
<dbReference type="Gene3D" id="6.10.250.690">
    <property type="match status" value="1"/>
</dbReference>
<evidence type="ECO:0000256" key="4">
    <source>
        <dbReference type="ARBA" id="ARBA00023125"/>
    </source>
</evidence>
<evidence type="ECO:0000313" key="10">
    <source>
        <dbReference type="EMBL" id="SCA58201.1"/>
    </source>
</evidence>
<dbReference type="SMART" id="SM00862">
    <property type="entry name" value="Trans_reg_C"/>
    <property type="match status" value="1"/>
</dbReference>
<dbReference type="SUPFAM" id="SSF52172">
    <property type="entry name" value="CheY-like"/>
    <property type="match status" value="1"/>
</dbReference>
<dbReference type="OrthoDB" id="9784252at2"/>
<dbReference type="Pfam" id="PF00072">
    <property type="entry name" value="Response_reg"/>
    <property type="match status" value="1"/>
</dbReference>
<dbReference type="InterPro" id="IPR011006">
    <property type="entry name" value="CheY-like_superfamily"/>
</dbReference>
<dbReference type="AlphaFoldDB" id="A0A1C3RLQ8"/>
<evidence type="ECO:0000256" key="5">
    <source>
        <dbReference type="ARBA" id="ARBA00023163"/>
    </source>
</evidence>
<dbReference type="InterPro" id="IPR039420">
    <property type="entry name" value="WalR-like"/>
</dbReference>
<keyword evidence="1 6" id="KW-0597">Phosphoprotein</keyword>
<feature type="DNA-binding region" description="OmpR/PhoB-type" evidence="7">
    <location>
        <begin position="132"/>
        <end position="228"/>
    </location>
</feature>
<name>A0A1C3RLQ8_9PROT</name>
<reference evidence="10 11" key="1">
    <citation type="submission" date="2016-07" db="EMBL/GenBank/DDBJ databases">
        <authorList>
            <person name="Lefevre C.T."/>
        </authorList>
    </citation>
    <scope>NUCLEOTIDE SEQUENCE [LARGE SCALE GENOMIC DNA]</scope>
    <source>
        <strain evidence="10">PR1</strain>
    </source>
</reference>
<sequence>MSEEQIHILVVDDDERLRRLLKKFLSEKGFNVSIAEDAQDARKKLSLLEFDLIVLDLMMPGESGLDFAKDFKQSNDTPILMLTAMGESEDRITGLECGAEDYLTKPFEPRELVLRINNILKRVVRKAPQEETEVIKLGALKFDAERHTLTRGDEMIHLTASEASLLVILAEQSGTILSREKLAELSGIEGNDRTIDVQVTRLRRKIEDDPKLPRFLQTVRGQGYVLRPE</sequence>
<evidence type="ECO:0000313" key="11">
    <source>
        <dbReference type="Proteomes" id="UP000231658"/>
    </source>
</evidence>
<feature type="modified residue" description="4-aspartylphosphate" evidence="6">
    <location>
        <position position="56"/>
    </location>
</feature>
<dbReference type="InterPro" id="IPR001789">
    <property type="entry name" value="Sig_transdc_resp-reg_receiver"/>
</dbReference>
<dbReference type="Proteomes" id="UP000231658">
    <property type="component" value="Unassembled WGS sequence"/>
</dbReference>
<keyword evidence="3" id="KW-0805">Transcription regulation</keyword>
<organism evidence="10 11">
    <name type="scientific">Candidatus Terasakiella magnetica</name>
    <dbReference type="NCBI Taxonomy" id="1867952"/>
    <lineage>
        <taxon>Bacteria</taxon>
        <taxon>Pseudomonadati</taxon>
        <taxon>Pseudomonadota</taxon>
        <taxon>Alphaproteobacteria</taxon>
        <taxon>Rhodospirillales</taxon>
        <taxon>Terasakiellaceae</taxon>
        <taxon>Terasakiella</taxon>
    </lineage>
</organism>
<feature type="domain" description="Response regulatory" evidence="8">
    <location>
        <begin position="7"/>
        <end position="120"/>
    </location>
</feature>
<accession>A0A1C3RLQ8</accession>
<gene>
    <name evidence="10" type="primary">ompR</name>
    <name evidence="10" type="ORF">MTBPR1_90048</name>
</gene>
<dbReference type="FunFam" id="3.40.50.2300:FF:000001">
    <property type="entry name" value="DNA-binding response regulator PhoB"/>
    <property type="match status" value="1"/>
</dbReference>
<dbReference type="RefSeq" id="WP_069190205.1">
    <property type="nucleotide sequence ID" value="NZ_FLYE01000048.1"/>
</dbReference>
<dbReference type="CDD" id="cd00383">
    <property type="entry name" value="trans_reg_C"/>
    <property type="match status" value="1"/>
</dbReference>
<dbReference type="Pfam" id="PF00486">
    <property type="entry name" value="Trans_reg_C"/>
    <property type="match status" value="1"/>
</dbReference>
<dbReference type="CDD" id="cd17574">
    <property type="entry name" value="REC_OmpR"/>
    <property type="match status" value="1"/>
</dbReference>
<protein>
    <submittedName>
        <fullName evidence="10">DNA-binding response regulator in two-component regulatory system with EnvZ</fullName>
    </submittedName>
</protein>
<evidence type="ECO:0000256" key="1">
    <source>
        <dbReference type="ARBA" id="ARBA00022553"/>
    </source>
</evidence>
<feature type="domain" description="OmpR/PhoB-type" evidence="9">
    <location>
        <begin position="132"/>
        <end position="228"/>
    </location>
</feature>
<keyword evidence="5" id="KW-0804">Transcription</keyword>
<dbReference type="GO" id="GO:0000156">
    <property type="term" value="F:phosphorelay response regulator activity"/>
    <property type="evidence" value="ECO:0007669"/>
    <property type="project" value="TreeGrafter"/>
</dbReference>
<evidence type="ECO:0000259" key="9">
    <source>
        <dbReference type="PROSITE" id="PS51755"/>
    </source>
</evidence>
<evidence type="ECO:0000256" key="2">
    <source>
        <dbReference type="ARBA" id="ARBA00023012"/>
    </source>
</evidence>
<keyword evidence="4 7" id="KW-0238">DNA-binding</keyword>
<dbReference type="PANTHER" id="PTHR48111:SF4">
    <property type="entry name" value="DNA-BINDING DUAL TRANSCRIPTIONAL REGULATOR OMPR"/>
    <property type="match status" value="1"/>
</dbReference>
<dbReference type="STRING" id="1867952.MTBPR1_90048"/>